<feature type="transmembrane region" description="Helical" evidence="1">
    <location>
        <begin position="21"/>
        <end position="39"/>
    </location>
</feature>
<name>A0ABZ0XM51_9BACT</name>
<gene>
    <name evidence="2" type="ORF">SR876_09620</name>
</gene>
<evidence type="ECO:0000313" key="3">
    <source>
        <dbReference type="Proteomes" id="UP001326715"/>
    </source>
</evidence>
<keyword evidence="1" id="KW-0812">Transmembrane</keyword>
<sequence length="143" mass="17018">MKKSHGTRIQQSGRKYRIKMGIWEFLFLVGLLITNYYYFREYQRSMEATWVKVHVDDRKITMGKRNTVYYFLVVNYKGLVLNAPVNVKRYESTPLNTDINAKFLPATNEVWFSDNDVLLKWRFWIIALGLLLLVVFGMPLINR</sequence>
<keyword evidence="1" id="KW-1133">Transmembrane helix</keyword>
<keyword evidence="3" id="KW-1185">Reference proteome</keyword>
<feature type="transmembrane region" description="Helical" evidence="1">
    <location>
        <begin position="121"/>
        <end position="141"/>
    </location>
</feature>
<accession>A0ABZ0XM51</accession>
<dbReference type="RefSeq" id="WP_322518553.1">
    <property type="nucleotide sequence ID" value="NZ_CP140154.1"/>
</dbReference>
<protein>
    <recommendedName>
        <fullName evidence="4">DUF3592 domain-containing protein</fullName>
    </recommendedName>
</protein>
<evidence type="ECO:0008006" key="4">
    <source>
        <dbReference type="Google" id="ProtNLM"/>
    </source>
</evidence>
<proteinExistence type="predicted"/>
<reference evidence="2 3" key="1">
    <citation type="submission" date="2023-11" db="EMBL/GenBank/DDBJ databases">
        <title>MicrobeMod: A computational toolkit for identifying prokaryotic methylation and restriction-modification with nanopore sequencing.</title>
        <authorList>
            <person name="Crits-Christoph A."/>
            <person name="Kang S.C."/>
            <person name="Lee H."/>
            <person name="Ostrov N."/>
        </authorList>
    </citation>
    <scope>NUCLEOTIDE SEQUENCE [LARGE SCALE GENOMIC DNA]</scope>
    <source>
        <strain evidence="2 3">ATCC 23090</strain>
    </source>
</reference>
<keyword evidence="1" id="KW-0472">Membrane</keyword>
<dbReference type="Proteomes" id="UP001326715">
    <property type="component" value="Chromosome"/>
</dbReference>
<evidence type="ECO:0000256" key="1">
    <source>
        <dbReference type="SAM" id="Phobius"/>
    </source>
</evidence>
<dbReference type="EMBL" id="CP140154">
    <property type="protein sequence ID" value="WQG91763.1"/>
    <property type="molecule type" value="Genomic_DNA"/>
</dbReference>
<organism evidence="2 3">
    <name type="scientific">Chitinophaga sancti</name>
    <dbReference type="NCBI Taxonomy" id="1004"/>
    <lineage>
        <taxon>Bacteria</taxon>
        <taxon>Pseudomonadati</taxon>
        <taxon>Bacteroidota</taxon>
        <taxon>Chitinophagia</taxon>
        <taxon>Chitinophagales</taxon>
        <taxon>Chitinophagaceae</taxon>
        <taxon>Chitinophaga</taxon>
    </lineage>
</organism>
<evidence type="ECO:0000313" key="2">
    <source>
        <dbReference type="EMBL" id="WQG91763.1"/>
    </source>
</evidence>